<dbReference type="OrthoDB" id="10261951at2759"/>
<reference evidence="2 3" key="1">
    <citation type="submission" date="2017-03" db="EMBL/GenBank/DDBJ databases">
        <title>Genomes of endolithic fungi from Antarctica.</title>
        <authorList>
            <person name="Coleine C."/>
            <person name="Masonjones S."/>
            <person name="Stajich J.E."/>
        </authorList>
    </citation>
    <scope>NUCLEOTIDE SEQUENCE [LARGE SCALE GENOMIC DNA]</scope>
    <source>
        <strain evidence="2 3">CCFEE 6314</strain>
    </source>
</reference>
<organism evidence="2 3">
    <name type="scientific">Exophiala mesophila</name>
    <name type="common">Black yeast-like fungus</name>
    <dbReference type="NCBI Taxonomy" id="212818"/>
    <lineage>
        <taxon>Eukaryota</taxon>
        <taxon>Fungi</taxon>
        <taxon>Dikarya</taxon>
        <taxon>Ascomycota</taxon>
        <taxon>Pezizomycotina</taxon>
        <taxon>Eurotiomycetes</taxon>
        <taxon>Chaetothyriomycetidae</taxon>
        <taxon>Chaetothyriales</taxon>
        <taxon>Herpotrichiellaceae</taxon>
        <taxon>Exophiala</taxon>
    </lineage>
</organism>
<accession>A0A438NK08</accession>
<feature type="region of interest" description="Disordered" evidence="1">
    <location>
        <begin position="1"/>
        <end position="21"/>
    </location>
</feature>
<comment type="caution">
    <text evidence="2">The sequence shown here is derived from an EMBL/GenBank/DDBJ whole genome shotgun (WGS) entry which is preliminary data.</text>
</comment>
<gene>
    <name evidence="2" type="ORF">B0A52_00420</name>
</gene>
<dbReference type="AlphaFoldDB" id="A0A438NK08"/>
<sequence length="348" mass="40077">MSVHSVPGDVRHVSHSPGNSLENSGLADRLVYLERKLEETTSVLNDARVALREINSTNRAGTIPSKISNGKDLWLTRSPNASISPLFNVPTSQKFSTSVQPTKPSRFCMDLLEMEGVIRYHLNEQASQPPEKRVSIDTFVQRGLLSLVRDRWKWSNRYYFETLGLEKLGPITRWRVMPTSENYLAVQPQFRPTKLQMTQFHWPIVDWFPFAGVRDQMIEHAAELDLTDVLLASMNAHCMEVDVSEPFWDPVQYQSVKGRSPVNGEGTTEHHIKYYRLKDYIDHIENRENYLRRTSSMPEPPQISKALEAKFILALSSPDTWFKMDPVFFERYPMLFCKDAVARADPDT</sequence>
<dbReference type="Pfam" id="PF11905">
    <property type="entry name" value="DUF3425"/>
    <property type="match status" value="1"/>
</dbReference>
<evidence type="ECO:0000313" key="3">
    <source>
        <dbReference type="Proteomes" id="UP000288859"/>
    </source>
</evidence>
<dbReference type="EMBL" id="NAJM01000001">
    <property type="protein sequence ID" value="RVX76063.1"/>
    <property type="molecule type" value="Genomic_DNA"/>
</dbReference>
<evidence type="ECO:0000256" key="1">
    <source>
        <dbReference type="SAM" id="MobiDB-lite"/>
    </source>
</evidence>
<evidence type="ECO:0000313" key="2">
    <source>
        <dbReference type="EMBL" id="RVX76063.1"/>
    </source>
</evidence>
<proteinExistence type="predicted"/>
<name>A0A438NK08_EXOME</name>
<dbReference type="InterPro" id="IPR021833">
    <property type="entry name" value="DUF3425"/>
</dbReference>
<protein>
    <submittedName>
        <fullName evidence="2">Uncharacterized protein</fullName>
    </submittedName>
</protein>
<dbReference type="Proteomes" id="UP000288859">
    <property type="component" value="Unassembled WGS sequence"/>
</dbReference>